<dbReference type="RefSeq" id="WP_146782402.1">
    <property type="nucleotide sequence ID" value="NZ_VOLT01000001.1"/>
</dbReference>
<gene>
    <name evidence="1" type="ORF">ESZ36_01220</name>
</gene>
<dbReference type="Proteomes" id="UP000321822">
    <property type="component" value="Unassembled WGS sequence"/>
</dbReference>
<dbReference type="EMBL" id="VOLT01000001">
    <property type="protein sequence ID" value="TWX71882.1"/>
    <property type="molecule type" value="Genomic_DNA"/>
</dbReference>
<keyword evidence="2" id="KW-1185">Reference proteome</keyword>
<comment type="caution">
    <text evidence="1">The sequence shown here is derived from an EMBL/GenBank/DDBJ whole genome shotgun (WGS) entry which is preliminary data.</text>
</comment>
<sequence length="253" mass="28726">MYHNKKDTYSMNALMFIVHVMESIVKDTYPDSLQVWPTLRSYDGTAHLTDEHVILVIRDKIQGDPCVGLSIDKVSFHDLPTFSLTTTNCEIYCNYLIKKFQLTNRDFAVVIPLSHSDSWKQDYAGLPKGILEHLHWQLAIFANRYNLSIPEKKIVNNVVTTGDNNKVLVNSIDNSINIKTDSFPEVFQELRAVLDNVKDISEREAITQSIVEMEESVKTEGFAEKYNNFISVAASHLTIFASMLPALSQLLVP</sequence>
<evidence type="ECO:0000313" key="1">
    <source>
        <dbReference type="EMBL" id="TWX71882.1"/>
    </source>
</evidence>
<evidence type="ECO:0000313" key="2">
    <source>
        <dbReference type="Proteomes" id="UP000321822"/>
    </source>
</evidence>
<dbReference type="AlphaFoldDB" id="A0A5C6QT73"/>
<protein>
    <submittedName>
        <fullName evidence="1">Uncharacterized protein</fullName>
    </submittedName>
</protein>
<reference evidence="1 2" key="1">
    <citation type="submission" date="2019-07" db="EMBL/GenBank/DDBJ databases">
        <title>Genomes of sea-ice associated Colwellia species.</title>
        <authorList>
            <person name="Bowman J.P."/>
        </authorList>
    </citation>
    <scope>NUCLEOTIDE SEQUENCE [LARGE SCALE GENOMIC DNA]</scope>
    <source>
        <strain evidence="1 2">ACAM 459</strain>
    </source>
</reference>
<proteinExistence type="predicted"/>
<organism evidence="1 2">
    <name type="scientific">Colwellia demingiae</name>
    <dbReference type="NCBI Taxonomy" id="89401"/>
    <lineage>
        <taxon>Bacteria</taxon>
        <taxon>Pseudomonadati</taxon>
        <taxon>Pseudomonadota</taxon>
        <taxon>Gammaproteobacteria</taxon>
        <taxon>Alteromonadales</taxon>
        <taxon>Colwelliaceae</taxon>
        <taxon>Colwellia</taxon>
    </lineage>
</organism>
<name>A0A5C6QT73_9GAMM</name>
<accession>A0A5C6QT73</accession>